<gene>
    <name evidence="2" type="ORF">ACFSW5_22685</name>
</gene>
<dbReference type="Proteomes" id="UP001597493">
    <property type="component" value="Unassembled WGS sequence"/>
</dbReference>
<dbReference type="RefSeq" id="WP_379278410.1">
    <property type="nucleotide sequence ID" value="NZ_JBHUMY010000038.1"/>
</dbReference>
<organism evidence="2 3">
    <name type="scientific">Paenibacillus thailandensis</name>
    <dbReference type="NCBI Taxonomy" id="393250"/>
    <lineage>
        <taxon>Bacteria</taxon>
        <taxon>Bacillati</taxon>
        <taxon>Bacillota</taxon>
        <taxon>Bacilli</taxon>
        <taxon>Bacillales</taxon>
        <taxon>Paenibacillaceae</taxon>
        <taxon>Paenibacillus</taxon>
    </lineage>
</organism>
<evidence type="ECO:0000256" key="1">
    <source>
        <dbReference type="SAM" id="MobiDB-lite"/>
    </source>
</evidence>
<accession>A0ABW5R2V2</accession>
<keyword evidence="3" id="KW-1185">Reference proteome</keyword>
<feature type="region of interest" description="Disordered" evidence="1">
    <location>
        <begin position="50"/>
        <end position="72"/>
    </location>
</feature>
<evidence type="ECO:0000313" key="3">
    <source>
        <dbReference type="Proteomes" id="UP001597493"/>
    </source>
</evidence>
<evidence type="ECO:0000313" key="2">
    <source>
        <dbReference type="EMBL" id="MFD2663069.1"/>
    </source>
</evidence>
<name>A0ABW5R2V2_9BACL</name>
<reference evidence="3" key="1">
    <citation type="journal article" date="2019" name="Int. J. Syst. Evol. Microbiol.">
        <title>The Global Catalogue of Microorganisms (GCM) 10K type strain sequencing project: providing services to taxonomists for standard genome sequencing and annotation.</title>
        <authorList>
            <consortium name="The Broad Institute Genomics Platform"/>
            <consortium name="The Broad Institute Genome Sequencing Center for Infectious Disease"/>
            <person name="Wu L."/>
            <person name="Ma J."/>
        </authorList>
    </citation>
    <scope>NUCLEOTIDE SEQUENCE [LARGE SCALE GENOMIC DNA]</scope>
    <source>
        <strain evidence="3">TISTR 1827</strain>
    </source>
</reference>
<proteinExistence type="predicted"/>
<dbReference type="EMBL" id="JBHUMY010000038">
    <property type="protein sequence ID" value="MFD2663069.1"/>
    <property type="molecule type" value="Genomic_DNA"/>
</dbReference>
<evidence type="ECO:0008006" key="4">
    <source>
        <dbReference type="Google" id="ProtNLM"/>
    </source>
</evidence>
<sequence length="72" mass="8066">MSVPTPYREQPEEEDQIVEILPSGAKVIIIGTPSVENCKEFWKILLKAKRESEGKGSACSKLISSDSKQKFR</sequence>
<protein>
    <recommendedName>
        <fullName evidence="4">Beta-ketoacyl synthase N-terminal domain-containing protein</fullName>
    </recommendedName>
</protein>
<comment type="caution">
    <text evidence="2">The sequence shown here is derived from an EMBL/GenBank/DDBJ whole genome shotgun (WGS) entry which is preliminary data.</text>
</comment>